<dbReference type="PANTHER" id="PTHR23093:SF18">
    <property type="entry name" value="GLUTAMATE RICH 6"/>
    <property type="match status" value="1"/>
</dbReference>
<feature type="domain" description="FAM194 C-terminal" evidence="2">
    <location>
        <begin position="267"/>
        <end position="463"/>
    </location>
</feature>
<dbReference type="AlphaFoldDB" id="A0A8T3CDK9"/>
<proteinExistence type="predicted"/>
<gene>
    <name evidence="3" type="ORF">AGOR_G00241650</name>
</gene>
<comment type="caution">
    <text evidence="3">The sequence shown here is derived from an EMBL/GenBank/DDBJ whole genome shotgun (WGS) entry which is preliminary data.</text>
</comment>
<dbReference type="InterPro" id="IPR029281">
    <property type="entry name" value="FAM194_C"/>
</dbReference>
<dbReference type="Pfam" id="PF14977">
    <property type="entry name" value="FAM194"/>
    <property type="match status" value="1"/>
</dbReference>
<name>A0A8T3CDK9_9TELE</name>
<organism evidence="3 4">
    <name type="scientific">Albula goreensis</name>
    <dbReference type="NCBI Taxonomy" id="1534307"/>
    <lineage>
        <taxon>Eukaryota</taxon>
        <taxon>Metazoa</taxon>
        <taxon>Chordata</taxon>
        <taxon>Craniata</taxon>
        <taxon>Vertebrata</taxon>
        <taxon>Euteleostomi</taxon>
        <taxon>Actinopterygii</taxon>
        <taxon>Neopterygii</taxon>
        <taxon>Teleostei</taxon>
        <taxon>Albuliformes</taxon>
        <taxon>Albulidae</taxon>
        <taxon>Albula</taxon>
    </lineage>
</organism>
<protein>
    <recommendedName>
        <fullName evidence="2">FAM194 C-terminal domain-containing protein</fullName>
    </recommendedName>
</protein>
<dbReference type="Proteomes" id="UP000829720">
    <property type="component" value="Unassembled WGS sequence"/>
</dbReference>
<feature type="region of interest" description="Disordered" evidence="1">
    <location>
        <begin position="1"/>
        <end position="50"/>
    </location>
</feature>
<accession>A0A8T3CDK9</accession>
<reference evidence="3" key="1">
    <citation type="submission" date="2021-01" db="EMBL/GenBank/DDBJ databases">
        <authorList>
            <person name="Zahm M."/>
            <person name="Roques C."/>
            <person name="Cabau C."/>
            <person name="Klopp C."/>
            <person name="Donnadieu C."/>
            <person name="Jouanno E."/>
            <person name="Lampietro C."/>
            <person name="Louis A."/>
            <person name="Herpin A."/>
            <person name="Echchiki A."/>
            <person name="Berthelot C."/>
            <person name="Parey E."/>
            <person name="Roest-Crollius H."/>
            <person name="Braasch I."/>
            <person name="Postlethwait J."/>
            <person name="Bobe J."/>
            <person name="Montfort J."/>
            <person name="Bouchez O."/>
            <person name="Begum T."/>
            <person name="Mejri S."/>
            <person name="Adams A."/>
            <person name="Chen W.-J."/>
            <person name="Guiguen Y."/>
        </authorList>
    </citation>
    <scope>NUCLEOTIDE SEQUENCE</scope>
    <source>
        <tissue evidence="3">Blood</tissue>
    </source>
</reference>
<evidence type="ECO:0000313" key="4">
    <source>
        <dbReference type="Proteomes" id="UP000829720"/>
    </source>
</evidence>
<dbReference type="OrthoDB" id="527209at2759"/>
<evidence type="ECO:0000259" key="2">
    <source>
        <dbReference type="Pfam" id="PF14977"/>
    </source>
</evidence>
<evidence type="ECO:0000256" key="1">
    <source>
        <dbReference type="SAM" id="MobiDB-lite"/>
    </source>
</evidence>
<evidence type="ECO:0000313" key="3">
    <source>
        <dbReference type="EMBL" id="KAI1883089.1"/>
    </source>
</evidence>
<feature type="compositionally biased region" description="Polar residues" evidence="1">
    <location>
        <begin position="21"/>
        <end position="45"/>
    </location>
</feature>
<dbReference type="EMBL" id="JAERUA010000024">
    <property type="protein sequence ID" value="KAI1883089.1"/>
    <property type="molecule type" value="Genomic_DNA"/>
</dbReference>
<dbReference type="PANTHER" id="PTHR23093">
    <property type="entry name" value="SIMILAR TO CHROMOSOME 3 OPEN READING FRAME 20"/>
    <property type="match status" value="1"/>
</dbReference>
<keyword evidence="4" id="KW-1185">Reference proteome</keyword>
<sequence length="506" mass="56508">MEEDMGSYSPEPDSGDEDDQAQSSARDQWQPPRQQIPTATDTPSSYIDDKHRETCSSTNYVLQAPRHSQFTIPAILRFRKESHDQLTDSLTVQSQPQHMEDTHATCEFCKHPTKPFPSLAVLQNTAEPEEFCCAQAQSLIASLAIEWKLLLDTLDQGYGGTSNAAHSPSQVEELKHKAWEEEHRQQERDLEQYYQASHSADAPGDTYTPQTRTISFQLSNSVLKEVGKTVIGDSASKQDLQQREKELLTGPGVFGFGIAHHKDNIRFREKYYSNGKKFLTVFPDGSAQVLYPSGQLAILITTGGNKAEMVCIVQDDQSTDPPIQALFQSNGRATCYHRNGKIWVSMDIFGGQCLDETGARVRRWRWGGHLNTPTPLRPLFLSLNQSIGVRILGQDRMFVTFLSKGCKARFSVGTFAQFKDASVAVPPSGPSICREEATLLAGRIGLHRALGRLHHCIRFSSNPQPPVTRLPDSLLSLARALLELSQGLDMEERDRTFIQTCLQDCL</sequence>